<feature type="transmembrane region" description="Helical" evidence="1">
    <location>
        <begin position="136"/>
        <end position="158"/>
    </location>
</feature>
<dbReference type="RefSeq" id="WP_258498597.1">
    <property type="nucleotide sequence ID" value="NZ_JANSKA010000001.1"/>
</dbReference>
<keyword evidence="1" id="KW-0472">Membrane</keyword>
<reference evidence="2 3" key="1">
    <citation type="submission" date="2022-08" db="EMBL/GenBank/DDBJ databases">
        <title>Tractidigestivibacter montrealensis type strain KD21.</title>
        <authorList>
            <person name="Diop K."/>
            <person name="Richard C."/>
            <person name="Routy B."/>
        </authorList>
    </citation>
    <scope>NUCLEOTIDE SEQUENCE [LARGE SCALE GENOMIC DNA]</scope>
    <source>
        <strain evidence="2 3">KD21</strain>
    </source>
</reference>
<feature type="transmembrane region" description="Helical" evidence="1">
    <location>
        <begin position="200"/>
        <end position="221"/>
    </location>
</feature>
<accession>A0ABT1Z6V3</accession>
<keyword evidence="3" id="KW-1185">Reference proteome</keyword>
<keyword evidence="1" id="KW-1133">Transmembrane helix</keyword>
<organism evidence="2 3">
    <name type="scientific">Tractidigestivibacter montrealensis</name>
    <dbReference type="NCBI Taxonomy" id="2972466"/>
    <lineage>
        <taxon>Bacteria</taxon>
        <taxon>Bacillati</taxon>
        <taxon>Actinomycetota</taxon>
        <taxon>Coriobacteriia</taxon>
        <taxon>Coriobacteriales</taxon>
        <taxon>Atopobiaceae</taxon>
        <taxon>Tractidigestivibacter</taxon>
    </lineage>
</organism>
<dbReference type="Proteomes" id="UP001204320">
    <property type="component" value="Unassembled WGS sequence"/>
</dbReference>
<dbReference type="InterPro" id="IPR018710">
    <property type="entry name" value="DUF2232"/>
</dbReference>
<dbReference type="EMBL" id="JANSKA010000001">
    <property type="protein sequence ID" value="MCR9035931.1"/>
    <property type="molecule type" value="Genomic_DNA"/>
</dbReference>
<evidence type="ECO:0000313" key="3">
    <source>
        <dbReference type="Proteomes" id="UP001204320"/>
    </source>
</evidence>
<feature type="transmembrane region" description="Helical" evidence="1">
    <location>
        <begin position="242"/>
        <end position="263"/>
    </location>
</feature>
<feature type="transmembrane region" description="Helical" evidence="1">
    <location>
        <begin position="305"/>
        <end position="331"/>
    </location>
</feature>
<comment type="caution">
    <text evidence="2">The sequence shown here is derived from an EMBL/GenBank/DDBJ whole genome shotgun (WGS) entry which is preliminary data.</text>
</comment>
<feature type="transmembrane region" description="Helical" evidence="1">
    <location>
        <begin position="275"/>
        <end position="298"/>
    </location>
</feature>
<proteinExistence type="predicted"/>
<sequence length="359" mass="37359">MTVEKRTDEQTRALALWDASNSKGASPEQGGIVPAGDGAQAPRGGSSLVAGLVICALGGVIAGYIPMLGCFAIGYGAAITLAARNPLQALATLACTLVPAAVVALVAQVATVPSVLVACVIGIGTAWATSRSRLSLSVSFALIGCGTLALIGVDAIQLQSMDSSIADMITQLVNEYAKSIGVASVSAVAQIESLRSVLQLYWPSAYLVVALAEYLCSLLGARASVRREGLRVSMPSLVDYDVPVWLVGVLVADILGFAAVSVVPQAYTNIVNMVSANLLVALRIAFAVQGFAIIAWLIRTRHVGAFAGACTIVAGLVLEDQFYVMTIVGLIDVWKNFRHLPRGVKTTIQSNTDQDQKSA</sequence>
<keyword evidence="1" id="KW-0812">Transmembrane</keyword>
<dbReference type="Pfam" id="PF09991">
    <property type="entry name" value="DUF2232"/>
    <property type="match status" value="1"/>
</dbReference>
<name>A0ABT1Z6V3_9ACTN</name>
<evidence type="ECO:0000256" key="1">
    <source>
        <dbReference type="SAM" id="Phobius"/>
    </source>
</evidence>
<feature type="transmembrane region" description="Helical" evidence="1">
    <location>
        <begin position="112"/>
        <end position="129"/>
    </location>
</feature>
<evidence type="ECO:0000313" key="2">
    <source>
        <dbReference type="EMBL" id="MCR9035931.1"/>
    </source>
</evidence>
<gene>
    <name evidence="2" type="ORF">NVS32_03095</name>
</gene>
<protein>
    <submittedName>
        <fullName evidence="2">YybS family protein</fullName>
    </submittedName>
</protein>
<feature type="transmembrane region" description="Helical" evidence="1">
    <location>
        <begin position="48"/>
        <end position="75"/>
    </location>
</feature>